<dbReference type="AlphaFoldDB" id="Q01YN2"/>
<dbReference type="KEGG" id="sus:Acid_4271"/>
<dbReference type="InParanoid" id="Q01YN2"/>
<proteinExistence type="predicted"/>
<evidence type="ECO:0000256" key="1">
    <source>
        <dbReference type="SAM" id="SignalP"/>
    </source>
</evidence>
<accession>Q01YN2</accession>
<dbReference type="EMBL" id="CP000473">
    <property type="protein sequence ID" value="ABJ85233.1"/>
    <property type="molecule type" value="Genomic_DNA"/>
</dbReference>
<protein>
    <submittedName>
        <fullName evidence="2">Uncharacterized protein</fullName>
    </submittedName>
</protein>
<organism evidence="2">
    <name type="scientific">Solibacter usitatus (strain Ellin6076)</name>
    <dbReference type="NCBI Taxonomy" id="234267"/>
    <lineage>
        <taxon>Bacteria</taxon>
        <taxon>Pseudomonadati</taxon>
        <taxon>Acidobacteriota</taxon>
        <taxon>Terriglobia</taxon>
        <taxon>Bryobacterales</taxon>
        <taxon>Solibacteraceae</taxon>
        <taxon>Candidatus Solibacter</taxon>
    </lineage>
</organism>
<reference evidence="2" key="1">
    <citation type="submission" date="2006-10" db="EMBL/GenBank/DDBJ databases">
        <title>Complete sequence of Solibacter usitatus Ellin6076.</title>
        <authorList>
            <consortium name="US DOE Joint Genome Institute"/>
            <person name="Copeland A."/>
            <person name="Lucas S."/>
            <person name="Lapidus A."/>
            <person name="Barry K."/>
            <person name="Detter J.C."/>
            <person name="Glavina del Rio T."/>
            <person name="Hammon N."/>
            <person name="Israni S."/>
            <person name="Dalin E."/>
            <person name="Tice H."/>
            <person name="Pitluck S."/>
            <person name="Thompson L.S."/>
            <person name="Brettin T."/>
            <person name="Bruce D."/>
            <person name="Han C."/>
            <person name="Tapia R."/>
            <person name="Gilna P."/>
            <person name="Schmutz J."/>
            <person name="Larimer F."/>
            <person name="Land M."/>
            <person name="Hauser L."/>
            <person name="Kyrpides N."/>
            <person name="Mikhailova N."/>
            <person name="Janssen P.H."/>
            <person name="Kuske C.R."/>
            <person name="Richardson P."/>
        </authorList>
    </citation>
    <scope>NUCLEOTIDE SEQUENCE</scope>
    <source>
        <strain evidence="2">Ellin6076</strain>
    </source>
</reference>
<feature type="signal peptide" evidence="1">
    <location>
        <begin position="1"/>
        <end position="29"/>
    </location>
</feature>
<keyword evidence="1" id="KW-0732">Signal</keyword>
<feature type="chain" id="PRO_5004162840" evidence="1">
    <location>
        <begin position="30"/>
        <end position="292"/>
    </location>
</feature>
<dbReference type="HOGENOM" id="CLU_952835_0_0_0"/>
<sequence length="292" mass="31115" precursor="true">MIGKPTTLFVKRAGFVAIAVLALGVKANAQQAGAFNVAYGYSATSQARTAAPTSDAMAGTASFGVFLPKDFLLAGSTQTFTSSHSPGSSRTWGYGVTKFEINHDWTLWKKQEGAGPTPRSLHFEADYTITLPTDGNEPAGVEHYGHQFLGMLDYFRSPQNYFEVDGGDFMGGRDAAPGYKHTALLSLIAQHNLRANGNSGTNFDFELDASPSSEGAPASAILTAGAEHTFKSKVTLTALALVGLTANDPAVGVSLRIKFTGSLSKKQGEARVLSFSKLQRLETRFFGKIGRF</sequence>
<dbReference type="STRING" id="234267.Acid_4271"/>
<name>Q01YN2_SOLUE</name>
<evidence type="ECO:0000313" key="2">
    <source>
        <dbReference type="EMBL" id="ABJ85233.1"/>
    </source>
</evidence>
<gene>
    <name evidence="2" type="ordered locus">Acid_4271</name>
</gene>